<evidence type="ECO:0000259" key="9">
    <source>
        <dbReference type="Pfam" id="PF02838"/>
    </source>
</evidence>
<dbReference type="PANTHER" id="PTHR12143">
    <property type="entry name" value="PEPTIDE N-GLYCANASE PNGASE -RELATED"/>
    <property type="match status" value="1"/>
</dbReference>
<evidence type="ECO:0000259" key="11">
    <source>
        <dbReference type="Pfam" id="PF17678"/>
    </source>
</evidence>
<evidence type="ECO:0000256" key="6">
    <source>
        <dbReference type="ARBA" id="ARBA00023295"/>
    </source>
</evidence>
<comment type="similarity">
    <text evidence="2">Belongs to the glycosyl hydrolase 20 family.</text>
</comment>
<dbReference type="InterPro" id="IPR008928">
    <property type="entry name" value="6-hairpin_glycosidase_sf"/>
</dbReference>
<dbReference type="Gene3D" id="3.30.2080.10">
    <property type="entry name" value="GH92 mannosidase domain"/>
    <property type="match status" value="1"/>
</dbReference>
<dbReference type="GO" id="GO:0005829">
    <property type="term" value="C:cytosol"/>
    <property type="evidence" value="ECO:0007669"/>
    <property type="project" value="TreeGrafter"/>
</dbReference>
<dbReference type="SUPFAM" id="SSF48208">
    <property type="entry name" value="Six-hairpin glycosidases"/>
    <property type="match status" value="1"/>
</dbReference>
<dbReference type="Pfam" id="PF02838">
    <property type="entry name" value="Glyco_hydro_20b"/>
    <property type="match status" value="1"/>
</dbReference>
<dbReference type="InterPro" id="IPR050883">
    <property type="entry name" value="PNGase"/>
</dbReference>
<dbReference type="InterPro" id="IPR025705">
    <property type="entry name" value="Beta_hexosaminidase_sua/sub"/>
</dbReference>
<keyword evidence="5" id="KW-0106">Calcium</keyword>
<dbReference type="InterPro" id="IPR015882">
    <property type="entry name" value="HEX_bac_N"/>
</dbReference>
<dbReference type="GO" id="GO:0005975">
    <property type="term" value="P:carbohydrate metabolic process"/>
    <property type="evidence" value="ECO:0007669"/>
    <property type="project" value="InterPro"/>
</dbReference>
<accession>A0A4S2B4P8</accession>
<dbReference type="InterPro" id="IPR014718">
    <property type="entry name" value="GH-type_carb-bd"/>
</dbReference>
<comment type="subunit">
    <text evidence="3">Monomer.</text>
</comment>
<evidence type="ECO:0000256" key="4">
    <source>
        <dbReference type="ARBA" id="ARBA00022801"/>
    </source>
</evidence>
<dbReference type="Gene3D" id="1.20.1050.60">
    <property type="entry name" value="alpha-1,2-mannosidase"/>
    <property type="match status" value="1"/>
</dbReference>
<sequence length="1428" mass="162925">MFDMYFTKTTISVFLLTALLFCGSLSAQRVIPVPRQVEQQNGMFCITKDTKFYTNLKGEERERLIAYLSSQPSFLNRKVYVANRAEGNTIFLQKRPVSGVSSEEGYVLDVNIGGITISSATDTGLFYGLQTLLQLAEPAGENLWQVAAVRIEDAPRFDYRGLMIDVSRHFRSKEFLMKQIDALAYYKINRLHLHLTDAAGWRIEIKKYPRLTELAAWRPESIWKKWWNAPDGRKYCEGTDPEAYGGYYTQEDIRELVRYAAERHITIIPEIEMPAHSEEALVAYPELSCQGKPYASADFCVGNEQTFAFLQDVLTEVMALFPSEYIHVGGDEAGKQAWKSCPKCQQRMKNEGLKNLNELQSYLIHRMEVFLNKHGRKLLGWDEIMEGGLAPNATVMSWRGEEGGLKAVKSGHRAVMTPGAYCYFDSYQDAPYSQPEAIGGYLPLSKVYSYNPVPASFTQEDVKLLYGVQANLWAEYIPTDEHYESMIYPRILALSEVAWSMPERKSYLDFHRSALREVERLEAAGYHPFQLKDEIGNRPESLHPIRHLAFGKPVKYNAPYSEYYKAQGEKTLTDGIRGGWTNVDGAWQGFISHNRLDVTIDLEEEDEIRSVCADFMQVVGPEIFLPAEVIISVSLDNVNFTELTHLKNIVSKDSVVCFKNYGWKGETRARYIRYQARSDKKIGGWIFTDEIVVDGGARQPVDYVNPFVGTTNYGTTNPGAVCPQGMMSVVPFNVMGAVNGNIDKDSRWWSTPYEYKNTYFTGYAHVNLSGVGCPELGSLLLMPTAGELNVDYLQYGSSYRDEQATPGYYTNYLTKYGIKTEVTATSRTGRTRFTFPAGQGNVLLNLGEGLTNESGATVRFVSDTEIEGSKLLGTFCYNPNAVFPVYFVMKINKTPKTKGYWKQMRKMGVEAQWDNTSGTRKLYPHYTKEMSGDDIGVWFTFDAESNEQVEVSMGVSFVSIDNARQNLEAEQSGKSFEELHTAARQAWNDDLSRVLVEGGTEEQRRVFYTALYHFLIHPNTLQDVNGQYPVMEGDEIRTVRGNRYTVFSLWDTYRNVHQLMTLLFPDRQLDMVRTMIDMYREHGWLPKWELYGRETLTMEGDPSIPVIVDTWMKGLRDFDVATAYEAMYKSATLPGKENLMRPDADDYYSLGYVPLREQYDNSVSHALEYYIADYALSRLAKALGKKEDAELFYKRSMGYKHYYCREFGTLRPILPDGKFYSPFDPMEGANFAPSPGFHEGNSWNYTFYVPHDVLGLAKLMGGRKNFVDKLQKVFDEGLYDPANEPDIAYPYLFSYFPGEEWRTQKLVKELLARYFTDKPNGIPGNDDTGTMSAWAIFSMIGFYPDCPGTPDYTLTTPAFDKVTLRLDSRYYKEDKLVIRKSSNSDYIKEVKLDGVKHNGFRITHDELVHAGELVFEMSENNKMNENNK</sequence>
<feature type="domain" description="Glycosyl hydrolase family 92" evidence="10">
    <location>
        <begin position="962"/>
        <end position="1418"/>
    </location>
</feature>
<dbReference type="GO" id="GO:0030246">
    <property type="term" value="F:carbohydrate binding"/>
    <property type="evidence" value="ECO:0007669"/>
    <property type="project" value="InterPro"/>
</dbReference>
<dbReference type="Pfam" id="PF00728">
    <property type="entry name" value="Glyco_hydro_20"/>
    <property type="match status" value="1"/>
</dbReference>
<feature type="domain" description="Glycoside hydrolase family 20 catalytic" evidence="8">
    <location>
        <begin position="157"/>
        <end position="500"/>
    </location>
</feature>
<dbReference type="Pfam" id="PF07971">
    <property type="entry name" value="Glyco_hydro_92"/>
    <property type="match status" value="1"/>
</dbReference>
<name>A0A4S2B4P8_9BACE</name>
<dbReference type="InterPro" id="IPR029018">
    <property type="entry name" value="Hex-like_dom2"/>
</dbReference>
<dbReference type="SUPFAM" id="SSF55545">
    <property type="entry name" value="beta-N-acetylhexosaminidase-like domain"/>
    <property type="match status" value="1"/>
</dbReference>
<dbReference type="Gene3D" id="2.70.98.10">
    <property type="match status" value="1"/>
</dbReference>
<evidence type="ECO:0000256" key="1">
    <source>
        <dbReference type="ARBA" id="ARBA00001913"/>
    </source>
</evidence>
<dbReference type="SUPFAM" id="SSF51445">
    <property type="entry name" value="(Trans)glycosidases"/>
    <property type="match status" value="1"/>
</dbReference>
<dbReference type="Gene3D" id="3.30.379.10">
    <property type="entry name" value="Chitobiase/beta-hexosaminidase domain 2-like"/>
    <property type="match status" value="1"/>
</dbReference>
<evidence type="ECO:0000256" key="5">
    <source>
        <dbReference type="ARBA" id="ARBA00022837"/>
    </source>
</evidence>
<dbReference type="InterPro" id="IPR005887">
    <property type="entry name" value="GH92_a_mannosidase_put"/>
</dbReference>
<evidence type="ECO:0000259" key="10">
    <source>
        <dbReference type="Pfam" id="PF07971"/>
    </source>
</evidence>
<dbReference type="CDD" id="cd06563">
    <property type="entry name" value="GH20_chitobiase-like"/>
    <property type="match status" value="1"/>
</dbReference>
<organism evidence="12 13">
    <name type="scientific">Bacteroides muris</name>
    <name type="common">ex Afrizal et al. 2022</name>
    <dbReference type="NCBI Taxonomy" id="2516960"/>
    <lineage>
        <taxon>Bacteria</taxon>
        <taxon>Pseudomonadati</taxon>
        <taxon>Bacteroidota</taxon>
        <taxon>Bacteroidia</taxon>
        <taxon>Bacteroidales</taxon>
        <taxon>Bacteroidaceae</taxon>
        <taxon>Bacteroides</taxon>
    </lineage>
</organism>
<dbReference type="FunFam" id="1.20.1050.60:FF:000001">
    <property type="entry name" value="Putative alpha-1,2-mannosidase"/>
    <property type="match status" value="1"/>
</dbReference>
<dbReference type="GO" id="GO:0006516">
    <property type="term" value="P:glycoprotein catabolic process"/>
    <property type="evidence" value="ECO:0007669"/>
    <property type="project" value="TreeGrafter"/>
</dbReference>
<feature type="domain" description="Beta-hexosaminidase bacterial type N-terminal" evidence="9">
    <location>
        <begin position="28"/>
        <end position="154"/>
    </location>
</feature>
<dbReference type="InterPro" id="IPR041371">
    <property type="entry name" value="GH92_N"/>
</dbReference>
<comment type="caution">
    <text evidence="12">The sequence shown here is derived from an EMBL/GenBank/DDBJ whole genome shotgun (WGS) entry which is preliminary data.</text>
</comment>
<protein>
    <submittedName>
        <fullName evidence="12">Uncharacterized protein</fullName>
    </submittedName>
</protein>
<keyword evidence="4" id="KW-0378">Hydrolase</keyword>
<feature type="domain" description="Glycosyl hydrolase family 92 N-terminal" evidence="11">
    <location>
        <begin position="703"/>
        <end position="956"/>
    </location>
</feature>
<dbReference type="InterPro" id="IPR012939">
    <property type="entry name" value="Glyco_hydro_92"/>
</dbReference>
<dbReference type="InterPro" id="IPR017853">
    <property type="entry name" value="GH"/>
</dbReference>
<proteinExistence type="inferred from homology"/>
<evidence type="ECO:0000259" key="8">
    <source>
        <dbReference type="Pfam" id="PF00728"/>
    </source>
</evidence>
<evidence type="ECO:0000313" key="12">
    <source>
        <dbReference type="EMBL" id="TGY09119.1"/>
    </source>
</evidence>
<gene>
    <name evidence="12" type="ORF">E5355_02535</name>
</gene>
<feature type="active site" description="Proton donor" evidence="7">
    <location>
        <position position="332"/>
    </location>
</feature>
<dbReference type="PRINTS" id="PR00738">
    <property type="entry name" value="GLHYDRLASE20"/>
</dbReference>
<dbReference type="EMBL" id="SRYZ01000003">
    <property type="protein sequence ID" value="TGY09119.1"/>
    <property type="molecule type" value="Genomic_DNA"/>
</dbReference>
<dbReference type="Gene3D" id="2.60.120.260">
    <property type="entry name" value="Galactose-binding domain-like"/>
    <property type="match status" value="1"/>
</dbReference>
<dbReference type="GO" id="GO:0000224">
    <property type="term" value="F:peptide-N4-(N-acetyl-beta-glucosaminyl)asparagine amidase activity"/>
    <property type="evidence" value="ECO:0007669"/>
    <property type="project" value="TreeGrafter"/>
</dbReference>
<dbReference type="Gene3D" id="3.20.20.80">
    <property type="entry name" value="Glycosidases"/>
    <property type="match status" value="1"/>
</dbReference>
<evidence type="ECO:0000256" key="2">
    <source>
        <dbReference type="ARBA" id="ARBA00006285"/>
    </source>
</evidence>
<dbReference type="NCBIfam" id="TIGR01180">
    <property type="entry name" value="aman2_put"/>
    <property type="match status" value="1"/>
</dbReference>
<keyword evidence="6" id="KW-0326">Glycosidase</keyword>
<dbReference type="InterPro" id="IPR015883">
    <property type="entry name" value="Glyco_hydro_20_cat"/>
</dbReference>
<dbReference type="Gene3D" id="1.20.1610.10">
    <property type="entry name" value="alpha-1,2-mannosidases domains"/>
    <property type="match status" value="1"/>
</dbReference>
<evidence type="ECO:0000256" key="7">
    <source>
        <dbReference type="PIRSR" id="PIRSR625705-1"/>
    </source>
</evidence>
<dbReference type="Proteomes" id="UP000310532">
    <property type="component" value="Unassembled WGS sequence"/>
</dbReference>
<reference evidence="12 13" key="1">
    <citation type="submission" date="2019-04" db="EMBL/GenBank/DDBJ databases">
        <title>Microbes associate with the intestines of laboratory mice.</title>
        <authorList>
            <person name="Navarre W."/>
            <person name="Wong E."/>
            <person name="Huang K."/>
            <person name="Tropini C."/>
            <person name="Ng K."/>
            <person name="Yu B."/>
        </authorList>
    </citation>
    <scope>NUCLEOTIDE SEQUENCE [LARGE SCALE GENOMIC DNA]</scope>
    <source>
        <strain evidence="12 13">NM69_E16B</strain>
    </source>
</reference>
<dbReference type="PANTHER" id="PTHR12143:SF39">
    <property type="entry name" value="SECRETED PROTEIN"/>
    <property type="match status" value="1"/>
</dbReference>
<dbReference type="FunFam" id="3.30.2080.10:FF:000001">
    <property type="entry name" value="Alpha-1,2-mannosidase subfamily"/>
    <property type="match status" value="1"/>
</dbReference>
<evidence type="ECO:0000256" key="3">
    <source>
        <dbReference type="ARBA" id="ARBA00011245"/>
    </source>
</evidence>
<dbReference type="GO" id="GO:0004563">
    <property type="term" value="F:beta-N-acetylhexosaminidase activity"/>
    <property type="evidence" value="ECO:0007669"/>
    <property type="project" value="InterPro"/>
</dbReference>
<dbReference type="Pfam" id="PF17678">
    <property type="entry name" value="Glyco_hydro_92N"/>
    <property type="match status" value="1"/>
</dbReference>
<keyword evidence="13" id="KW-1185">Reference proteome</keyword>
<comment type="cofactor">
    <cofactor evidence="1">
        <name>Ca(2+)</name>
        <dbReference type="ChEBI" id="CHEBI:29108"/>
    </cofactor>
</comment>
<evidence type="ECO:0000313" key="13">
    <source>
        <dbReference type="Proteomes" id="UP000310532"/>
    </source>
</evidence>